<dbReference type="FunFam" id="2.30.38.10:FF:000003">
    <property type="entry name" value="Vibriobactin-specific 2,3-dihydroxybenzoate-AMP ligase"/>
    <property type="match status" value="1"/>
</dbReference>
<dbReference type="Pfam" id="PF00501">
    <property type="entry name" value="AMP-binding"/>
    <property type="match status" value="1"/>
</dbReference>
<dbReference type="GO" id="GO:0016878">
    <property type="term" value="F:acid-thiol ligase activity"/>
    <property type="evidence" value="ECO:0007669"/>
    <property type="project" value="UniProtKB-ARBA"/>
</dbReference>
<accession>A0A160PSY9</accession>
<dbReference type="KEGG" id="csur:N24_2622"/>
<gene>
    <name evidence="4" type="ORF">N24_2622</name>
</gene>
<dbReference type="InterPro" id="IPR020845">
    <property type="entry name" value="AMP-binding_CS"/>
</dbReference>
<dbReference type="InterPro" id="IPR042099">
    <property type="entry name" value="ANL_N_sf"/>
</dbReference>
<dbReference type="Pfam" id="PF13193">
    <property type="entry name" value="AMP-binding_C"/>
    <property type="match status" value="1"/>
</dbReference>
<dbReference type="PANTHER" id="PTHR43767">
    <property type="entry name" value="LONG-CHAIN-FATTY-ACID--COA LIGASE"/>
    <property type="match status" value="1"/>
</dbReference>
<dbReference type="Proteomes" id="UP000218244">
    <property type="component" value="Chromosome"/>
</dbReference>
<feature type="domain" description="AMP-dependent synthetase/ligase" evidence="2">
    <location>
        <begin position="38"/>
        <end position="412"/>
    </location>
</feature>
<dbReference type="PANTHER" id="PTHR43767:SF1">
    <property type="entry name" value="NONRIBOSOMAL PEPTIDE SYNTHASE PES1 (EUROFUNG)-RELATED"/>
    <property type="match status" value="1"/>
</dbReference>
<evidence type="ECO:0000313" key="4">
    <source>
        <dbReference type="EMBL" id="BAU96884.1"/>
    </source>
</evidence>
<dbReference type="RefSeq" id="WP_096458041.1">
    <property type="nucleotide sequence ID" value="NZ_AP017369.1"/>
</dbReference>
<dbReference type="InterPro" id="IPR045851">
    <property type="entry name" value="AMP-bd_C_sf"/>
</dbReference>
<keyword evidence="1 4" id="KW-0436">Ligase</keyword>
<dbReference type="InterPro" id="IPR025110">
    <property type="entry name" value="AMP-bd_C"/>
</dbReference>
<evidence type="ECO:0000259" key="3">
    <source>
        <dbReference type="Pfam" id="PF13193"/>
    </source>
</evidence>
<protein>
    <submittedName>
        <fullName evidence="4">2,3-dihydroxybenzoate-AMP ligase</fullName>
    </submittedName>
</protein>
<sequence length="553" mass="60531">MLAEIESGITRWPVELEKEYLAAGYWENRSLGEQIFAVADNFPQRIALVDPDHGINLTFAQLTQRADATAARLLQLGFQPGDRAIIALPNTASFIVLLLGMLRAGILPVLALPSHRHFELKTLASSSGARAYISADVVRGFDHRELGEKLSQEVPNLEMVIIDGDPNPGQLNLKELLAAPHPNEVEPLRQRFDALDPPADQPALFLLSGGTTGVPKLIVRTHNDYVYNAKASLKINQFTHQDVFLAVMPISHNFPLACPGVLGALLSGAKTVITASPNPQKVFPIIKKYGVTHTALVPAVAQSWIDYQQQEHTGDLTSLKTLQVGGSRMPDSLAIKVNSLLGAQLQQVFGMAEGLINMTRLDDSEVVINTTQGRPISPADEVRVVNEHFEDVAPGEEGEILTRGPYTPRGYFANPEANEKSFHDGWYASGDVIHRRPDGNIVVHGRNKDIINRGGEKISAEEIESFIYYIDGVSRAAVVAMSHPVLHEDVCLVVELSGRTTLTVSETTEHLDAFGVARFKHPAKIIVVDHIPMTKIDKIDKKALRDFVAAQVD</sequence>
<evidence type="ECO:0000259" key="2">
    <source>
        <dbReference type="Pfam" id="PF00501"/>
    </source>
</evidence>
<organism evidence="4 5">
    <name type="scientific">Corynebacterium suranareeae</name>
    <dbReference type="NCBI Taxonomy" id="2506452"/>
    <lineage>
        <taxon>Bacteria</taxon>
        <taxon>Bacillati</taxon>
        <taxon>Actinomycetota</taxon>
        <taxon>Actinomycetes</taxon>
        <taxon>Mycobacteriales</taxon>
        <taxon>Corynebacteriaceae</taxon>
        <taxon>Corynebacterium</taxon>
    </lineage>
</organism>
<dbReference type="SUPFAM" id="SSF56801">
    <property type="entry name" value="Acetyl-CoA synthetase-like"/>
    <property type="match status" value="1"/>
</dbReference>
<dbReference type="EMBL" id="AP017369">
    <property type="protein sequence ID" value="BAU96884.1"/>
    <property type="molecule type" value="Genomic_DNA"/>
</dbReference>
<name>A0A160PSY9_9CORY</name>
<dbReference type="Gene3D" id="3.40.50.12780">
    <property type="entry name" value="N-terminal domain of ligase-like"/>
    <property type="match status" value="1"/>
</dbReference>
<dbReference type="InterPro" id="IPR000873">
    <property type="entry name" value="AMP-dep_synth/lig_dom"/>
</dbReference>
<dbReference type="InterPro" id="IPR050237">
    <property type="entry name" value="ATP-dep_AMP-bd_enzyme"/>
</dbReference>
<evidence type="ECO:0000313" key="5">
    <source>
        <dbReference type="Proteomes" id="UP000218244"/>
    </source>
</evidence>
<evidence type="ECO:0000256" key="1">
    <source>
        <dbReference type="ARBA" id="ARBA00022598"/>
    </source>
</evidence>
<dbReference type="PROSITE" id="PS00455">
    <property type="entry name" value="AMP_BINDING"/>
    <property type="match status" value="1"/>
</dbReference>
<proteinExistence type="predicted"/>
<dbReference type="Gene3D" id="3.30.300.30">
    <property type="match status" value="1"/>
</dbReference>
<feature type="domain" description="AMP-binding enzyme C-terminal" evidence="3">
    <location>
        <begin position="462"/>
        <end position="538"/>
    </location>
</feature>
<reference evidence="4 5" key="1">
    <citation type="submission" date="2016-02" db="EMBL/GenBank/DDBJ databases">
        <title>Corynebacterium glutamicum N24 whole genome sequencing project.</title>
        <authorList>
            <person name="Matsutani M."/>
            <person name="Nangtapong N."/>
            <person name="Yakushi T."/>
            <person name="Matsushita K."/>
        </authorList>
    </citation>
    <scope>NUCLEOTIDE SEQUENCE [LARGE SCALE GENOMIC DNA]</scope>
    <source>
        <strain evidence="4 5">N24</strain>
    </source>
</reference>
<dbReference type="AlphaFoldDB" id="A0A160PSY9"/>
<keyword evidence="5" id="KW-1185">Reference proteome</keyword>